<dbReference type="PATRIC" id="fig|426355.14.peg.1755"/>
<feature type="domain" description="MotA/TolQ/ExbB proton channel" evidence="14">
    <location>
        <begin position="135"/>
        <end position="235"/>
    </location>
</feature>
<dbReference type="GO" id="GO:0006935">
    <property type="term" value="P:chemotaxis"/>
    <property type="evidence" value="ECO:0007669"/>
    <property type="project" value="UniProtKB-KW"/>
</dbReference>
<dbReference type="eggNOG" id="COG1291">
    <property type="taxonomic scope" value="Bacteria"/>
</dbReference>
<dbReference type="RefSeq" id="WP_012318694.1">
    <property type="nucleotide sequence ID" value="NC_010505.1"/>
</dbReference>
<comment type="similarity">
    <text evidence="2">Belongs to the MotA family.</text>
</comment>
<keyword evidence="3" id="KW-0813">Transport</keyword>
<dbReference type="EMBL" id="CP001001">
    <property type="protein sequence ID" value="ACB23706.1"/>
    <property type="molecule type" value="Genomic_DNA"/>
</dbReference>
<dbReference type="GO" id="GO:0005886">
    <property type="term" value="C:plasma membrane"/>
    <property type="evidence" value="ECO:0007669"/>
    <property type="project" value="UniProtKB-SubCell"/>
</dbReference>
<dbReference type="PROSITE" id="PS01307">
    <property type="entry name" value="MOTA"/>
    <property type="match status" value="1"/>
</dbReference>
<dbReference type="Proteomes" id="UP000006589">
    <property type="component" value="Chromosome"/>
</dbReference>
<evidence type="ECO:0000313" key="17">
    <source>
        <dbReference type="Proteomes" id="UP000006589"/>
    </source>
</evidence>
<evidence type="ECO:0000259" key="15">
    <source>
        <dbReference type="Pfam" id="PF20560"/>
    </source>
</evidence>
<feature type="domain" description="Motility protein A N-terminal" evidence="15">
    <location>
        <begin position="4"/>
        <end position="92"/>
    </location>
</feature>
<comment type="subcellular location">
    <subcellularLocation>
        <location evidence="1">Cell inner membrane</location>
        <topology evidence="1">Multi-pass membrane protein</topology>
    </subcellularLocation>
</comment>
<dbReference type="STRING" id="426355.Mrad2831_1711"/>
<keyword evidence="8" id="KW-0283">Flagellar rotation</keyword>
<evidence type="ECO:0000256" key="10">
    <source>
        <dbReference type="ARBA" id="ARBA00022989"/>
    </source>
</evidence>
<dbReference type="GO" id="GO:1902600">
    <property type="term" value="P:proton transmembrane transport"/>
    <property type="evidence" value="ECO:0007669"/>
    <property type="project" value="UniProtKB-KW"/>
</dbReference>
<evidence type="ECO:0000256" key="2">
    <source>
        <dbReference type="ARBA" id="ARBA00008038"/>
    </source>
</evidence>
<dbReference type="GeneID" id="6137739"/>
<keyword evidence="7 13" id="KW-0812">Transmembrane</keyword>
<keyword evidence="4" id="KW-1003">Cell membrane</keyword>
<evidence type="ECO:0000256" key="12">
    <source>
        <dbReference type="ARBA" id="ARBA00023136"/>
    </source>
</evidence>
<sequence>MGVIIGLLIAAASVGGGFWALGGHLTVVWQPFEFIIVGGAAIGAFIVANPAGVVLDTGSALRDAVFARVPRREDYLELLGLLFALTREVRSKPRNEVEGHLERPGESEIFKAYPRAARDPALTLFICDYVRLIIIGNARPYDVEALMEEEIATHRRDKLKVYNALMITADGLPALGIVAAILGIVKAMGALDQSPALLGSLIGSALVGTFTGIFVSYTVVAPVANKIKATRESQARLYIIVKQTLLAYMNGALPQIAVEYGRKAITSANRPTIDEVEDATMTASPRGETVLREAA</sequence>
<evidence type="ECO:0000256" key="1">
    <source>
        <dbReference type="ARBA" id="ARBA00004429"/>
    </source>
</evidence>
<feature type="transmembrane region" description="Helical" evidence="13">
    <location>
        <begin position="197"/>
        <end position="224"/>
    </location>
</feature>
<name>B1M7I1_METRJ</name>
<evidence type="ECO:0000256" key="8">
    <source>
        <dbReference type="ARBA" id="ARBA00022779"/>
    </source>
</evidence>
<evidence type="ECO:0000256" key="13">
    <source>
        <dbReference type="SAM" id="Phobius"/>
    </source>
</evidence>
<dbReference type="InterPro" id="IPR002898">
    <property type="entry name" value="MotA_ExbB_proton_chnl"/>
</dbReference>
<gene>
    <name evidence="16" type="ordered locus">Mrad2831_1711</name>
</gene>
<reference evidence="16 17" key="1">
    <citation type="submission" date="2008-03" db="EMBL/GenBank/DDBJ databases">
        <title>Complete sequence of chromosome of Methylobacterium radiotolerans JCM 2831.</title>
        <authorList>
            <consortium name="US DOE Joint Genome Institute"/>
            <person name="Copeland A."/>
            <person name="Lucas S."/>
            <person name="Lapidus A."/>
            <person name="Glavina del Rio T."/>
            <person name="Dalin E."/>
            <person name="Tice H."/>
            <person name="Bruce D."/>
            <person name="Goodwin L."/>
            <person name="Pitluck S."/>
            <person name="Kiss H."/>
            <person name="Brettin T."/>
            <person name="Detter J.C."/>
            <person name="Han C."/>
            <person name="Kuske C.R."/>
            <person name="Schmutz J."/>
            <person name="Larimer F."/>
            <person name="Land M."/>
            <person name="Hauser L."/>
            <person name="Kyrpides N."/>
            <person name="Mikhailova N."/>
            <person name="Marx C.J."/>
            <person name="Richardson P."/>
        </authorList>
    </citation>
    <scope>NUCLEOTIDE SEQUENCE [LARGE SCALE GENOMIC DNA]</scope>
    <source>
        <strain evidence="17">ATCC 27329 / DSM 1819 / JCM 2831 / NBRC 15690 / NCIMB 10815 / 0-1</strain>
    </source>
</reference>
<dbReference type="GO" id="GO:0071978">
    <property type="term" value="P:bacterial-type flagellum-dependent swarming motility"/>
    <property type="evidence" value="ECO:0007669"/>
    <property type="project" value="InterPro"/>
</dbReference>
<dbReference type="Pfam" id="PF01618">
    <property type="entry name" value="MotA_ExbB"/>
    <property type="match status" value="1"/>
</dbReference>
<evidence type="ECO:0000256" key="9">
    <source>
        <dbReference type="ARBA" id="ARBA00022781"/>
    </source>
</evidence>
<keyword evidence="9" id="KW-0375">Hydrogen ion transport</keyword>
<dbReference type="NCBIfam" id="TIGR03818">
    <property type="entry name" value="MotA1"/>
    <property type="match status" value="1"/>
</dbReference>
<dbReference type="KEGG" id="mrd:Mrad2831_1711"/>
<evidence type="ECO:0000256" key="7">
    <source>
        <dbReference type="ARBA" id="ARBA00022692"/>
    </source>
</evidence>
<proteinExistence type="inferred from homology"/>
<dbReference type="OrthoDB" id="9782603at2"/>
<keyword evidence="5" id="KW-0145">Chemotaxis</keyword>
<dbReference type="InterPro" id="IPR000540">
    <property type="entry name" value="Flag_MotA_CS"/>
</dbReference>
<dbReference type="AlphaFoldDB" id="B1M7I1"/>
<organism evidence="16 17">
    <name type="scientific">Methylobacterium radiotolerans (strain ATCC 27329 / DSM 1819 / JCM 2831 / NBRC 15690 / NCIMB 10815 / 0-1)</name>
    <dbReference type="NCBI Taxonomy" id="426355"/>
    <lineage>
        <taxon>Bacteria</taxon>
        <taxon>Pseudomonadati</taxon>
        <taxon>Pseudomonadota</taxon>
        <taxon>Alphaproteobacteria</taxon>
        <taxon>Hyphomicrobiales</taxon>
        <taxon>Methylobacteriaceae</taxon>
        <taxon>Methylobacterium</taxon>
    </lineage>
</organism>
<feature type="transmembrane region" description="Helical" evidence="13">
    <location>
        <begin position="32"/>
        <end position="55"/>
    </location>
</feature>
<evidence type="ECO:0000256" key="6">
    <source>
        <dbReference type="ARBA" id="ARBA00022519"/>
    </source>
</evidence>
<dbReference type="InterPro" id="IPR046786">
    <property type="entry name" value="MotA_N"/>
</dbReference>
<evidence type="ECO:0000256" key="4">
    <source>
        <dbReference type="ARBA" id="ARBA00022475"/>
    </source>
</evidence>
<dbReference type="InterPro" id="IPR022522">
    <property type="entry name" value="Flagellar_motor_stator_MotA"/>
</dbReference>
<dbReference type="Pfam" id="PF20560">
    <property type="entry name" value="MotA_N"/>
    <property type="match status" value="1"/>
</dbReference>
<evidence type="ECO:0000313" key="16">
    <source>
        <dbReference type="EMBL" id="ACB23706.1"/>
    </source>
</evidence>
<accession>B1M7I1</accession>
<evidence type="ECO:0000256" key="11">
    <source>
        <dbReference type="ARBA" id="ARBA00023065"/>
    </source>
</evidence>
<keyword evidence="12 13" id="KW-0472">Membrane</keyword>
<dbReference type="HOGENOM" id="CLU_068213_0_0_5"/>
<dbReference type="PANTHER" id="PTHR30433">
    <property type="entry name" value="CHEMOTAXIS PROTEIN MOTA"/>
    <property type="match status" value="1"/>
</dbReference>
<keyword evidence="6" id="KW-0997">Cell inner membrane</keyword>
<evidence type="ECO:0000256" key="3">
    <source>
        <dbReference type="ARBA" id="ARBA00022448"/>
    </source>
</evidence>
<protein>
    <submittedName>
        <fullName evidence="16">MotA/TolQ/ExbB proton channel</fullName>
    </submittedName>
</protein>
<evidence type="ECO:0000256" key="5">
    <source>
        <dbReference type="ARBA" id="ARBA00022500"/>
    </source>
</evidence>
<dbReference type="PANTHER" id="PTHR30433:SF4">
    <property type="entry name" value="MOTILITY PROTEIN A"/>
    <property type="match status" value="1"/>
</dbReference>
<dbReference type="InterPro" id="IPR047055">
    <property type="entry name" value="MotA-like"/>
</dbReference>
<evidence type="ECO:0000259" key="14">
    <source>
        <dbReference type="Pfam" id="PF01618"/>
    </source>
</evidence>
<keyword evidence="10 13" id="KW-1133">Transmembrane helix</keyword>
<keyword evidence="11" id="KW-0406">Ion transport</keyword>
<feature type="transmembrane region" description="Helical" evidence="13">
    <location>
        <begin position="164"/>
        <end position="185"/>
    </location>
</feature>